<comment type="caution">
    <text evidence="1">The sequence shown here is derived from an EMBL/GenBank/DDBJ whole genome shotgun (WGS) entry which is preliminary data.</text>
</comment>
<reference evidence="1 2" key="1">
    <citation type="submission" date="2024-09" db="EMBL/GenBank/DDBJ databases">
        <title>Rethinking Asexuality: The Enigmatic Case of Functional Sexual Genes in Lepraria (Stereocaulaceae).</title>
        <authorList>
            <person name="Doellman M."/>
            <person name="Sun Y."/>
            <person name="Barcenas-Pena A."/>
            <person name="Lumbsch H.T."/>
            <person name="Grewe F."/>
        </authorList>
    </citation>
    <scope>NUCLEOTIDE SEQUENCE [LARGE SCALE GENOMIC DNA]</scope>
    <source>
        <strain evidence="1 2">Mercado 3170</strain>
    </source>
</reference>
<evidence type="ECO:0000313" key="2">
    <source>
        <dbReference type="Proteomes" id="UP001590950"/>
    </source>
</evidence>
<organism evidence="1 2">
    <name type="scientific">Stereocaulon virgatum</name>
    <dbReference type="NCBI Taxonomy" id="373712"/>
    <lineage>
        <taxon>Eukaryota</taxon>
        <taxon>Fungi</taxon>
        <taxon>Dikarya</taxon>
        <taxon>Ascomycota</taxon>
        <taxon>Pezizomycotina</taxon>
        <taxon>Lecanoromycetes</taxon>
        <taxon>OSLEUM clade</taxon>
        <taxon>Lecanoromycetidae</taxon>
        <taxon>Lecanorales</taxon>
        <taxon>Lecanorineae</taxon>
        <taxon>Stereocaulaceae</taxon>
        <taxon>Stereocaulon</taxon>
    </lineage>
</organism>
<dbReference type="Proteomes" id="UP001590950">
    <property type="component" value="Unassembled WGS sequence"/>
</dbReference>
<keyword evidence="2" id="KW-1185">Reference proteome</keyword>
<proteinExistence type="predicted"/>
<dbReference type="EMBL" id="JBEFKJ010000013">
    <property type="protein sequence ID" value="KAL2042851.1"/>
    <property type="molecule type" value="Genomic_DNA"/>
</dbReference>
<gene>
    <name evidence="1" type="ORF">N7G274_004611</name>
</gene>
<sequence length="105" mass="11634">MHSRQDDKRIMIPVCCARYRAGSYLTIAKDPQSLPRGNSSVPEGHQRLAFVTTNPAKPDQKPSKPPAEVFSYPFIDNNGPKRVIKTVSSQSNFTDEAILNGDSNM</sequence>
<evidence type="ECO:0000313" key="1">
    <source>
        <dbReference type="EMBL" id="KAL2042851.1"/>
    </source>
</evidence>
<protein>
    <submittedName>
        <fullName evidence="1">Uncharacterized protein</fullName>
    </submittedName>
</protein>
<accession>A0ABR4ABL8</accession>
<name>A0ABR4ABL8_9LECA</name>